<dbReference type="PRINTS" id="PR00364">
    <property type="entry name" value="DISEASERSIST"/>
</dbReference>
<dbReference type="InterPro" id="IPR041664">
    <property type="entry name" value="AAA_16"/>
</dbReference>
<gene>
    <name evidence="2" type="ORF">ADL17_03420</name>
</gene>
<dbReference type="RefSeq" id="WP_013731384.1">
    <property type="nucleotide sequence ID" value="NZ_LMWI01000001.1"/>
</dbReference>
<dbReference type="InterPro" id="IPR011990">
    <property type="entry name" value="TPR-like_helical_dom_sf"/>
</dbReference>
<evidence type="ECO:0000313" key="2">
    <source>
        <dbReference type="EMBL" id="KUJ48139.1"/>
    </source>
</evidence>
<dbReference type="Pfam" id="PF13191">
    <property type="entry name" value="AAA_16"/>
    <property type="match status" value="1"/>
</dbReference>
<dbReference type="InterPro" id="IPR003593">
    <property type="entry name" value="AAA+_ATPase"/>
</dbReference>
<feature type="domain" description="AAA+ ATPase" evidence="1">
    <location>
        <begin position="177"/>
        <end position="371"/>
    </location>
</feature>
<protein>
    <submittedName>
        <fullName evidence="2">Transcriptional regulator</fullName>
    </submittedName>
</protein>
<dbReference type="InterPro" id="IPR019734">
    <property type="entry name" value="TPR_rpt"/>
</dbReference>
<dbReference type="SMART" id="SM00028">
    <property type="entry name" value="TPR"/>
    <property type="match status" value="5"/>
</dbReference>
<dbReference type="SUPFAM" id="SSF52540">
    <property type="entry name" value="P-loop containing nucleoside triphosphate hydrolases"/>
    <property type="match status" value="1"/>
</dbReference>
<reference evidence="2 3" key="1">
    <citation type="submission" date="2015-10" db="EMBL/GenBank/DDBJ databases">
        <authorList>
            <person name="Ju K.-S."/>
            <person name="Doroghazi J.R."/>
            <person name="Metcalf W.W."/>
        </authorList>
    </citation>
    <scope>NUCLEOTIDE SEQUENCE [LARGE SCALE GENOMIC DNA]</scope>
    <source>
        <strain evidence="2 3">NRRL B-24793</strain>
    </source>
</reference>
<comment type="caution">
    <text evidence="2">The sequence shown here is derived from an EMBL/GenBank/DDBJ whole genome shotgun (WGS) entry which is preliminary data.</text>
</comment>
<evidence type="ECO:0000313" key="3">
    <source>
        <dbReference type="Proteomes" id="UP000053246"/>
    </source>
</evidence>
<dbReference type="OMA" id="AEPIYIQ"/>
<dbReference type="GO" id="GO:0043531">
    <property type="term" value="F:ADP binding"/>
    <property type="evidence" value="ECO:0007669"/>
    <property type="project" value="InterPro"/>
</dbReference>
<keyword evidence="3" id="KW-1185">Reference proteome</keyword>
<name>A0A9X0LF40_9ACTN</name>
<dbReference type="Pfam" id="PF13424">
    <property type="entry name" value="TPR_12"/>
    <property type="match status" value="2"/>
</dbReference>
<dbReference type="AlphaFoldDB" id="A0A9X0LF40"/>
<dbReference type="EMBL" id="LMWI01000001">
    <property type="protein sequence ID" value="KUJ48139.1"/>
    <property type="molecule type" value="Genomic_DNA"/>
</dbReference>
<dbReference type="PANTHER" id="PTHR47691">
    <property type="entry name" value="REGULATOR-RELATED"/>
    <property type="match status" value="1"/>
</dbReference>
<accession>A0A9X0LF40</accession>
<sequence>MSGSGREAQEALARFVGELKRLRQLAGAPSLNTLVAISASLGQPLARSTLSDKLTAKSLPDWSFVASFVNACLGHADQLGIRLPAELADLGRWDAEHLRLLRIVDAARVEDRLRAAAHMQLGQRASGTLPATRTGPAGLLDQVTPRQLPAAVPSFVGRRAALARLAALLPTGGRAATVPIVLISGMAGVGKTTLAVRYAHQVADRFPDGQLYVNLRGFDATGPAANPAEVLREFLEALGVPAQRVPVGLDARSGLFRSVLAGRRVLVLLDSAGDADQVRPLLPSSPGCLALITSRGHLPGLVTIEEAHPLILDPLSRMEAYELLAQRLGMARVENEPEAANRIIAAAAGLPLALAIVASRAAIQADFSLGRLADELTEPGVLDSFSHVDPRADIRTVFSWSYRNLDPTSARTFRLLGLHPGPDVCVPALASLASVSEAQAGRTLAVLVRANLAAEQLPGRFVLHDLLRAYAAELVSGHEPETVRREALGRLLDYYLHTAYAADLLLYDQRDPISLTPVRKGTAATPLTDRAQAWRWLAREHQVLLAAVGIAVDARFDTHAWQLAWTVNTYLDRLGAWQDQLVVQERALVAASRAGDRDGQARAHRNRAVACLRLEDYDQAHAHLDRSLALYTTLGDAIGSARAHLNLGILAERQGRYQQALYSAEQARDLFTAAGNTSGAANALNNIGWYHSQLGNFQQALDRCTQALLLQQQVGNRYWQAHTWDSLGYVHFRLDHQAEAIRCYENALVLWREAAERYYEATTLTHLGDSRHAAGAPDLARDVWQRALEILEELGHLDAEEVRTRLGSEPTQSAPTRLV</sequence>
<dbReference type="Gene3D" id="3.40.50.300">
    <property type="entry name" value="P-loop containing nucleotide triphosphate hydrolases"/>
    <property type="match status" value="1"/>
</dbReference>
<dbReference type="PANTHER" id="PTHR47691:SF3">
    <property type="entry name" value="HTH-TYPE TRANSCRIPTIONAL REGULATOR RV0890C-RELATED"/>
    <property type="match status" value="1"/>
</dbReference>
<dbReference type="SUPFAM" id="SSF48452">
    <property type="entry name" value="TPR-like"/>
    <property type="match status" value="1"/>
</dbReference>
<dbReference type="InterPro" id="IPR027417">
    <property type="entry name" value="P-loop_NTPase"/>
</dbReference>
<evidence type="ECO:0000259" key="1">
    <source>
        <dbReference type="SMART" id="SM00382"/>
    </source>
</evidence>
<organism evidence="2 3">
    <name type="scientific">Micromonospora maris</name>
    <dbReference type="NCBI Taxonomy" id="1003110"/>
    <lineage>
        <taxon>Bacteria</taxon>
        <taxon>Bacillati</taxon>
        <taxon>Actinomycetota</taxon>
        <taxon>Actinomycetes</taxon>
        <taxon>Micromonosporales</taxon>
        <taxon>Micromonosporaceae</taxon>
        <taxon>Micromonospora</taxon>
    </lineage>
</organism>
<dbReference type="SMART" id="SM00382">
    <property type="entry name" value="AAA"/>
    <property type="match status" value="1"/>
</dbReference>
<dbReference type="Gene3D" id="1.25.40.10">
    <property type="entry name" value="Tetratricopeptide repeat domain"/>
    <property type="match status" value="1"/>
</dbReference>
<dbReference type="Proteomes" id="UP000053246">
    <property type="component" value="Unassembled WGS sequence"/>
</dbReference>
<proteinExistence type="predicted"/>